<feature type="compositionally biased region" description="Basic residues" evidence="1">
    <location>
        <begin position="48"/>
        <end position="64"/>
    </location>
</feature>
<evidence type="ECO:0000256" key="1">
    <source>
        <dbReference type="SAM" id="MobiDB-lite"/>
    </source>
</evidence>
<organism evidence="2">
    <name type="scientific">uncultured Nocardioides sp</name>
    <dbReference type="NCBI Taxonomy" id="198441"/>
    <lineage>
        <taxon>Bacteria</taxon>
        <taxon>Bacillati</taxon>
        <taxon>Actinomycetota</taxon>
        <taxon>Actinomycetes</taxon>
        <taxon>Propionibacteriales</taxon>
        <taxon>Nocardioidaceae</taxon>
        <taxon>Nocardioides</taxon>
        <taxon>environmental samples</taxon>
    </lineage>
</organism>
<feature type="compositionally biased region" description="Low complexity" evidence="1">
    <location>
        <begin position="239"/>
        <end position="252"/>
    </location>
</feature>
<feature type="region of interest" description="Disordered" evidence="1">
    <location>
        <begin position="164"/>
        <end position="183"/>
    </location>
</feature>
<feature type="region of interest" description="Disordered" evidence="1">
    <location>
        <begin position="1"/>
        <end position="144"/>
    </location>
</feature>
<reference evidence="2" key="1">
    <citation type="submission" date="2020-02" db="EMBL/GenBank/DDBJ databases">
        <authorList>
            <person name="Meier V. D."/>
        </authorList>
    </citation>
    <scope>NUCLEOTIDE SEQUENCE</scope>
    <source>
        <strain evidence="2">AVDCRST_MAG06</strain>
    </source>
</reference>
<dbReference type="EMBL" id="CADCUP010000048">
    <property type="protein sequence ID" value="CAA9378518.1"/>
    <property type="molecule type" value="Genomic_DNA"/>
</dbReference>
<feature type="compositionally biased region" description="Low complexity" evidence="1">
    <location>
        <begin position="118"/>
        <end position="128"/>
    </location>
</feature>
<proteinExistence type="predicted"/>
<sequence>AGNASRARLRHRRLRPLGSLPPLLAAAGAGRRTGDPGPPHPVVGAHHGPARRRAAPGPPRRRAGARPPEAGAAGPGSGGHQPQLGDVHLEREQRPGGGGLARLLRQPLGDGAAGGARAGRAPAAAAVGRPRRRRAGGGRADPRLRPSAVDRARARVQLRHLRAAQEEGRRRRGGVARRRDGGLRALRRGVRRVPRGHGRLRLRQPRRGARAALHDHGDHHRCAADPVRRGDHAGAAGGARAAAVPRTGAAVRPGRAVVPRGDAPGPVGRLRARVAGAGPAHRRDAAPPPTAAAGRGGLRAGL</sequence>
<feature type="non-terminal residue" evidence="2">
    <location>
        <position position="302"/>
    </location>
</feature>
<dbReference type="AlphaFoldDB" id="A0A6J4N5A4"/>
<evidence type="ECO:0000313" key="2">
    <source>
        <dbReference type="EMBL" id="CAA9378518.1"/>
    </source>
</evidence>
<feature type="compositionally biased region" description="Low complexity" evidence="1">
    <location>
        <begin position="101"/>
        <end position="110"/>
    </location>
</feature>
<name>A0A6J4N5A4_9ACTN</name>
<feature type="region of interest" description="Disordered" evidence="1">
    <location>
        <begin position="239"/>
        <end position="302"/>
    </location>
</feature>
<feature type="compositionally biased region" description="Low complexity" evidence="1">
    <location>
        <begin position="16"/>
        <end position="30"/>
    </location>
</feature>
<protein>
    <submittedName>
        <fullName evidence="2">Uncharacterized inner membrane protein RarD</fullName>
    </submittedName>
</protein>
<feature type="non-terminal residue" evidence="2">
    <location>
        <position position="1"/>
    </location>
</feature>
<accession>A0A6J4N5A4</accession>
<gene>
    <name evidence="2" type="ORF">AVDCRST_MAG06-755</name>
</gene>